<protein>
    <submittedName>
        <fullName evidence="2">Uncharacterized protein</fullName>
    </submittedName>
</protein>
<proteinExistence type="predicted"/>
<feature type="transmembrane region" description="Helical" evidence="1">
    <location>
        <begin position="9"/>
        <end position="27"/>
    </location>
</feature>
<keyword evidence="1" id="KW-0812">Transmembrane</keyword>
<dbReference type="Proteomes" id="UP000199545">
    <property type="component" value="Unassembled WGS sequence"/>
</dbReference>
<dbReference type="EMBL" id="FORR01000014">
    <property type="protein sequence ID" value="SFJ61447.1"/>
    <property type="molecule type" value="Genomic_DNA"/>
</dbReference>
<feature type="transmembrane region" description="Helical" evidence="1">
    <location>
        <begin position="78"/>
        <end position="95"/>
    </location>
</feature>
<name>A0A1I3SVS2_9BACL</name>
<evidence type="ECO:0000313" key="2">
    <source>
        <dbReference type="EMBL" id="SFJ61447.1"/>
    </source>
</evidence>
<reference evidence="2 3" key="1">
    <citation type="submission" date="2016-10" db="EMBL/GenBank/DDBJ databases">
        <authorList>
            <person name="de Groot N.N."/>
        </authorList>
    </citation>
    <scope>NUCLEOTIDE SEQUENCE [LARGE SCALE GENOMIC DNA]</scope>
    <source>
        <strain evidence="2 3">DSM 44778</strain>
    </source>
</reference>
<gene>
    <name evidence="2" type="ORF">SAMN05421852_11423</name>
</gene>
<dbReference type="AlphaFoldDB" id="A0A1I3SVS2"/>
<dbReference type="RefSeq" id="WP_093230896.1">
    <property type="nucleotide sequence ID" value="NZ_FORR01000014.1"/>
</dbReference>
<sequence>MINLSKHPRLVPVKFIAIVLWIIAAFINPDKWIGLGGFIYFSFSAIIHAISRNKTSMVFRISLALSSLIYYLKVHVVLALFIIGPSLLYACIYAIRHAIHNPENREVITKKRKIVYDLDDNEGQINLANEQSEIEASLKVRKK</sequence>
<accession>A0A1I3SVS2</accession>
<organism evidence="2 3">
    <name type="scientific">Thermoflavimicrobium dichotomicum</name>
    <dbReference type="NCBI Taxonomy" id="46223"/>
    <lineage>
        <taxon>Bacteria</taxon>
        <taxon>Bacillati</taxon>
        <taxon>Bacillota</taxon>
        <taxon>Bacilli</taxon>
        <taxon>Bacillales</taxon>
        <taxon>Thermoactinomycetaceae</taxon>
        <taxon>Thermoflavimicrobium</taxon>
    </lineage>
</organism>
<keyword evidence="1" id="KW-1133">Transmembrane helix</keyword>
<keyword evidence="3" id="KW-1185">Reference proteome</keyword>
<feature type="transmembrane region" description="Helical" evidence="1">
    <location>
        <begin position="33"/>
        <end position="50"/>
    </location>
</feature>
<evidence type="ECO:0000256" key="1">
    <source>
        <dbReference type="SAM" id="Phobius"/>
    </source>
</evidence>
<dbReference type="STRING" id="46223.SAMN05421852_11423"/>
<keyword evidence="1" id="KW-0472">Membrane</keyword>
<evidence type="ECO:0000313" key="3">
    <source>
        <dbReference type="Proteomes" id="UP000199545"/>
    </source>
</evidence>